<evidence type="ECO:0000259" key="16">
    <source>
        <dbReference type="Pfam" id="PF12862"/>
    </source>
</evidence>
<evidence type="ECO:0000256" key="2">
    <source>
        <dbReference type="ARBA" id="ARBA00004186"/>
    </source>
</evidence>
<keyword evidence="7" id="KW-0597">Phosphoprotein</keyword>
<dbReference type="GO" id="GO:0070979">
    <property type="term" value="P:protein K11-linked ubiquitination"/>
    <property type="evidence" value="ECO:0007669"/>
    <property type="project" value="TreeGrafter"/>
</dbReference>
<dbReference type="InterPro" id="IPR037679">
    <property type="entry name" value="Apc5"/>
</dbReference>
<keyword evidence="14" id="KW-0539">Nucleus</keyword>
<comment type="similarity">
    <text evidence="4">Belongs to the APC5 family.</text>
</comment>
<evidence type="ECO:0000256" key="5">
    <source>
        <dbReference type="ARBA" id="ARBA00016066"/>
    </source>
</evidence>
<comment type="caution">
    <text evidence="18">The sequence shown here is derived from an EMBL/GenBank/DDBJ whole genome shotgun (WGS) entry which is preliminary data.</text>
</comment>
<proteinExistence type="inferred from homology"/>
<dbReference type="InterPro" id="IPR048968">
    <property type="entry name" value="Apc5_N"/>
</dbReference>
<dbReference type="GO" id="GO:0005819">
    <property type="term" value="C:spindle"/>
    <property type="evidence" value="ECO:0007669"/>
    <property type="project" value="UniProtKB-SubCell"/>
</dbReference>
<keyword evidence="19" id="KW-1185">Reference proteome</keyword>
<keyword evidence="11" id="KW-0833">Ubl conjugation pathway</keyword>
<evidence type="ECO:0000256" key="8">
    <source>
        <dbReference type="ARBA" id="ARBA00022618"/>
    </source>
</evidence>
<evidence type="ECO:0000256" key="9">
    <source>
        <dbReference type="ARBA" id="ARBA00022737"/>
    </source>
</evidence>
<dbReference type="PANTHER" id="PTHR12830">
    <property type="entry name" value="ANAPHASE-PROMOTING COMPLEX SUBUNIT 5"/>
    <property type="match status" value="1"/>
</dbReference>
<dbReference type="Pfam" id="PF12862">
    <property type="entry name" value="ANAPC5"/>
    <property type="match status" value="1"/>
</dbReference>
<keyword evidence="15" id="KW-0131">Cell cycle</keyword>
<evidence type="ECO:0000256" key="7">
    <source>
        <dbReference type="ARBA" id="ARBA00022553"/>
    </source>
</evidence>
<dbReference type="Pfam" id="PF21371">
    <property type="entry name" value="Apc5_N"/>
    <property type="match status" value="1"/>
</dbReference>
<feature type="domain" description="Anaphase-promoting complex subunit 5" evidence="16">
    <location>
        <begin position="228"/>
        <end position="326"/>
    </location>
</feature>
<keyword evidence="8" id="KW-0132">Cell division</keyword>
<evidence type="ECO:0000256" key="3">
    <source>
        <dbReference type="ARBA" id="ARBA00004906"/>
    </source>
</evidence>
<name>A0AAD8A5P7_DIPPU</name>
<dbReference type="GO" id="GO:0005680">
    <property type="term" value="C:anaphase-promoting complex"/>
    <property type="evidence" value="ECO:0007669"/>
    <property type="project" value="InterPro"/>
</dbReference>
<evidence type="ECO:0000313" key="18">
    <source>
        <dbReference type="EMBL" id="KAJ9592635.1"/>
    </source>
</evidence>
<dbReference type="CDD" id="cd16270">
    <property type="entry name" value="Apc5_N"/>
    <property type="match status" value="1"/>
</dbReference>
<dbReference type="Proteomes" id="UP001233999">
    <property type="component" value="Unassembled WGS sequence"/>
</dbReference>
<dbReference type="InterPro" id="IPR026000">
    <property type="entry name" value="Apc5_dom"/>
</dbReference>
<protein>
    <recommendedName>
        <fullName evidence="5">Anaphase-promoting complex subunit 5</fullName>
    </recommendedName>
</protein>
<dbReference type="GO" id="GO:0051301">
    <property type="term" value="P:cell division"/>
    <property type="evidence" value="ECO:0007669"/>
    <property type="project" value="UniProtKB-KW"/>
</dbReference>
<evidence type="ECO:0000256" key="6">
    <source>
        <dbReference type="ARBA" id="ARBA00022490"/>
    </source>
</evidence>
<keyword evidence="12" id="KW-0802">TPR repeat</keyword>
<keyword evidence="13" id="KW-0206">Cytoskeleton</keyword>
<reference evidence="18" key="2">
    <citation type="submission" date="2023-05" db="EMBL/GenBank/DDBJ databases">
        <authorList>
            <person name="Fouks B."/>
        </authorList>
    </citation>
    <scope>NUCLEOTIDE SEQUENCE</scope>
    <source>
        <strain evidence="18">Stay&amp;Tobe</strain>
        <tissue evidence="18">Testes</tissue>
    </source>
</reference>
<dbReference type="GO" id="GO:0045842">
    <property type="term" value="P:positive regulation of mitotic metaphase/anaphase transition"/>
    <property type="evidence" value="ECO:0007669"/>
    <property type="project" value="TreeGrafter"/>
</dbReference>
<dbReference type="AlphaFoldDB" id="A0AAD8A5P7"/>
<comment type="pathway">
    <text evidence="3">Protein modification; protein ubiquitination.</text>
</comment>
<feature type="non-terminal residue" evidence="18">
    <location>
        <position position="371"/>
    </location>
</feature>
<feature type="domain" description="Anaphase-promoting complex subunit 5 N-terminal" evidence="17">
    <location>
        <begin position="21"/>
        <end position="137"/>
    </location>
</feature>
<evidence type="ECO:0000256" key="14">
    <source>
        <dbReference type="ARBA" id="ARBA00023242"/>
    </source>
</evidence>
<comment type="subcellular location">
    <subcellularLocation>
        <location evidence="2">Cytoplasm</location>
        <location evidence="2">Cytoskeleton</location>
        <location evidence="2">Spindle</location>
    </subcellularLocation>
    <subcellularLocation>
        <location evidence="1">Nucleus</location>
    </subcellularLocation>
</comment>
<evidence type="ECO:0000256" key="12">
    <source>
        <dbReference type="ARBA" id="ARBA00022803"/>
    </source>
</evidence>
<dbReference type="PANTHER" id="PTHR12830:SF9">
    <property type="entry name" value="ANAPHASE-PROMOTING COMPLEX SUBUNIT 5"/>
    <property type="match status" value="1"/>
</dbReference>
<evidence type="ECO:0000313" key="19">
    <source>
        <dbReference type="Proteomes" id="UP001233999"/>
    </source>
</evidence>
<evidence type="ECO:0000256" key="11">
    <source>
        <dbReference type="ARBA" id="ARBA00022786"/>
    </source>
</evidence>
<reference evidence="18" key="1">
    <citation type="journal article" date="2023" name="IScience">
        <title>Live-bearing cockroach genome reveals convergent evolutionary mechanisms linked to viviparity in insects and beyond.</title>
        <authorList>
            <person name="Fouks B."/>
            <person name="Harrison M.C."/>
            <person name="Mikhailova A.A."/>
            <person name="Marchal E."/>
            <person name="English S."/>
            <person name="Carruthers M."/>
            <person name="Jennings E.C."/>
            <person name="Chiamaka E.L."/>
            <person name="Frigard R.A."/>
            <person name="Pippel M."/>
            <person name="Attardo G.M."/>
            <person name="Benoit J.B."/>
            <person name="Bornberg-Bauer E."/>
            <person name="Tobe S.S."/>
        </authorList>
    </citation>
    <scope>NUCLEOTIDE SEQUENCE</scope>
    <source>
        <strain evidence="18">Stay&amp;Tobe</strain>
    </source>
</reference>
<dbReference type="GO" id="GO:0031145">
    <property type="term" value="P:anaphase-promoting complex-dependent catabolic process"/>
    <property type="evidence" value="ECO:0007669"/>
    <property type="project" value="TreeGrafter"/>
</dbReference>
<evidence type="ECO:0000256" key="13">
    <source>
        <dbReference type="ARBA" id="ARBA00023212"/>
    </source>
</evidence>
<evidence type="ECO:0000259" key="17">
    <source>
        <dbReference type="Pfam" id="PF21371"/>
    </source>
</evidence>
<gene>
    <name evidence="18" type="ORF">L9F63_015690</name>
</gene>
<keyword evidence="9" id="KW-0677">Repeat</keyword>
<evidence type="ECO:0000256" key="4">
    <source>
        <dbReference type="ARBA" id="ARBA00007450"/>
    </source>
</evidence>
<sequence length="371" mass="42409">RVDHIIKFDDGTQFSLEPQYRRDFCILVLKLIQCPDLELNELQAMLTSGKYNLLPAHMQSFEKKLMEIYQKGVGSILDLVQSMQRLLVEPSHMVSPVVHKSSIIGLYMRRIMIFFDKLSFSQVVDIYQSFKRYYEKNVNKQHIEEATEKGKSGNETSENELESLGIGNINLNNSQSGRVYWSRRQAELFMAQQSTLMQTNELAALSPPELQDRIRELLRANPEFAEAHFLSYLNCLRVKEFCGAIDSLFHCFDRNTIVSESKMSSVEEKSKSYRYAALNLAILNAKFDHKKIALCALKEAIMMAHEANDNTCLQYALAWLYKLSDENKEILIERSISKSSDLSLSYLTSLGIQSFAQFAGVTGGKPSLVYD</sequence>
<keyword evidence="10" id="KW-0498">Mitosis</keyword>
<dbReference type="EMBL" id="JASPKZ010003821">
    <property type="protein sequence ID" value="KAJ9592635.1"/>
    <property type="molecule type" value="Genomic_DNA"/>
</dbReference>
<organism evidence="18 19">
    <name type="scientific">Diploptera punctata</name>
    <name type="common">Pacific beetle cockroach</name>
    <dbReference type="NCBI Taxonomy" id="6984"/>
    <lineage>
        <taxon>Eukaryota</taxon>
        <taxon>Metazoa</taxon>
        <taxon>Ecdysozoa</taxon>
        <taxon>Arthropoda</taxon>
        <taxon>Hexapoda</taxon>
        <taxon>Insecta</taxon>
        <taxon>Pterygota</taxon>
        <taxon>Neoptera</taxon>
        <taxon>Polyneoptera</taxon>
        <taxon>Dictyoptera</taxon>
        <taxon>Blattodea</taxon>
        <taxon>Blaberoidea</taxon>
        <taxon>Blaberidae</taxon>
        <taxon>Diplopterinae</taxon>
        <taxon>Diploptera</taxon>
    </lineage>
</organism>
<keyword evidence="6" id="KW-0963">Cytoplasm</keyword>
<evidence type="ECO:0000256" key="10">
    <source>
        <dbReference type="ARBA" id="ARBA00022776"/>
    </source>
</evidence>
<evidence type="ECO:0000256" key="15">
    <source>
        <dbReference type="ARBA" id="ARBA00023306"/>
    </source>
</evidence>
<feature type="non-terminal residue" evidence="18">
    <location>
        <position position="1"/>
    </location>
</feature>
<evidence type="ECO:0000256" key="1">
    <source>
        <dbReference type="ARBA" id="ARBA00004123"/>
    </source>
</evidence>
<accession>A0AAD8A5P7</accession>